<protein>
    <submittedName>
        <fullName evidence="3">LLM class F420-dependent oxidoreductase</fullName>
    </submittedName>
</protein>
<dbReference type="Pfam" id="PF00296">
    <property type="entry name" value="Bac_luciferase"/>
    <property type="match status" value="1"/>
</dbReference>
<evidence type="ECO:0000256" key="1">
    <source>
        <dbReference type="ARBA" id="ARBA00023002"/>
    </source>
</evidence>
<evidence type="ECO:0000259" key="2">
    <source>
        <dbReference type="Pfam" id="PF00296"/>
    </source>
</evidence>
<sequence>MRLAVTAGYWGAGPPAGAAEQFDAAERLGIDQVWTAEAYGSDAWTPLAWYGSRTSRVQLGTAVSQLSARPPATLAMTAMTMDHLTKGRVMLGIGTSNPQVVEGWYGQPYPRPLERTREYVDILRKVIARAEPVSYDGKHYQLPLAGGTGLGKPLRSILHPFRTVIPVYLGAEGPKNVALAAEIADGWLPMFFSPAMNDFYATALAEGFGRPGARHSAATFDVVGGPLGIVPDDDVERAADRLRPALALYIGGMGARGVNFHYEVFARMGYEGQARAIQDHYLAGDKKAAIAAVPTALVEDVALIGPWAKIADEIQRWQETVLTTFLASCDLRLLEKVAGLVR</sequence>
<dbReference type="RefSeq" id="WP_145861214.1">
    <property type="nucleotide sequence ID" value="NZ_RPFW01000009.1"/>
</dbReference>
<dbReference type="PANTHER" id="PTHR43244">
    <property type="match status" value="1"/>
</dbReference>
<dbReference type="Gene3D" id="3.20.20.30">
    <property type="entry name" value="Luciferase-like domain"/>
    <property type="match status" value="1"/>
</dbReference>
<dbReference type="InterPro" id="IPR011251">
    <property type="entry name" value="Luciferase-like_dom"/>
</dbReference>
<dbReference type="PANTHER" id="PTHR43244:SF1">
    <property type="entry name" value="5,10-METHYLENETETRAHYDROMETHANOPTERIN REDUCTASE"/>
    <property type="match status" value="1"/>
</dbReference>
<dbReference type="GO" id="GO:0016705">
    <property type="term" value="F:oxidoreductase activity, acting on paired donors, with incorporation or reduction of molecular oxygen"/>
    <property type="evidence" value="ECO:0007669"/>
    <property type="project" value="InterPro"/>
</dbReference>
<dbReference type="NCBIfam" id="TIGR03559">
    <property type="entry name" value="F420_Rv3520c"/>
    <property type="match status" value="1"/>
</dbReference>
<dbReference type="CDD" id="cd01097">
    <property type="entry name" value="Tetrahydromethanopterin_reductase"/>
    <property type="match status" value="1"/>
</dbReference>
<evidence type="ECO:0000313" key="3">
    <source>
        <dbReference type="EMBL" id="TVZ00418.1"/>
    </source>
</evidence>
<organism evidence="3 4">
    <name type="scientific">Trebonia kvetii</name>
    <dbReference type="NCBI Taxonomy" id="2480626"/>
    <lineage>
        <taxon>Bacteria</taxon>
        <taxon>Bacillati</taxon>
        <taxon>Actinomycetota</taxon>
        <taxon>Actinomycetes</taxon>
        <taxon>Streptosporangiales</taxon>
        <taxon>Treboniaceae</taxon>
        <taxon>Trebonia</taxon>
    </lineage>
</organism>
<reference evidence="3 4" key="1">
    <citation type="submission" date="2018-11" db="EMBL/GenBank/DDBJ databases">
        <title>Trebonia kvetii gen.nov., sp.nov., a novel acidophilic actinobacterium, and proposal of the new actinobacterial family Treboniaceae fam. nov.</title>
        <authorList>
            <person name="Rapoport D."/>
            <person name="Sagova-Mareckova M."/>
            <person name="Sedlacek I."/>
            <person name="Provaznik J."/>
            <person name="Kralova S."/>
            <person name="Pavlinic D."/>
            <person name="Benes V."/>
            <person name="Kopecky J."/>
        </authorList>
    </citation>
    <scope>NUCLEOTIDE SEQUENCE [LARGE SCALE GENOMIC DNA]</scope>
    <source>
        <strain evidence="3 4">15Tr583</strain>
    </source>
</reference>
<dbReference type="SUPFAM" id="SSF51679">
    <property type="entry name" value="Bacterial luciferase-like"/>
    <property type="match status" value="1"/>
</dbReference>
<comment type="caution">
    <text evidence="3">The sequence shown here is derived from an EMBL/GenBank/DDBJ whole genome shotgun (WGS) entry which is preliminary data.</text>
</comment>
<accession>A0A6P2BNE7</accession>
<keyword evidence="1" id="KW-0560">Oxidoreductase</keyword>
<dbReference type="InterPro" id="IPR019951">
    <property type="entry name" value="F420_OxRdatse_Rv3520c_pred"/>
</dbReference>
<evidence type="ECO:0000313" key="4">
    <source>
        <dbReference type="Proteomes" id="UP000460272"/>
    </source>
</evidence>
<dbReference type="AlphaFoldDB" id="A0A6P2BNE7"/>
<dbReference type="InterPro" id="IPR050564">
    <property type="entry name" value="F420-G6PD/mer"/>
</dbReference>
<dbReference type="InterPro" id="IPR036661">
    <property type="entry name" value="Luciferase-like_sf"/>
</dbReference>
<dbReference type="EMBL" id="RPFW01000009">
    <property type="protein sequence ID" value="TVZ00418.1"/>
    <property type="molecule type" value="Genomic_DNA"/>
</dbReference>
<dbReference type="OrthoDB" id="3457164at2"/>
<gene>
    <name evidence="3" type="ORF">EAS64_37970</name>
</gene>
<dbReference type="Proteomes" id="UP000460272">
    <property type="component" value="Unassembled WGS sequence"/>
</dbReference>
<proteinExistence type="predicted"/>
<feature type="domain" description="Luciferase-like" evidence="2">
    <location>
        <begin position="14"/>
        <end position="323"/>
    </location>
</feature>
<name>A0A6P2BNE7_9ACTN</name>
<keyword evidence="4" id="KW-1185">Reference proteome</keyword>